<dbReference type="AlphaFoldDB" id="A0A7W7YPV2"/>
<dbReference type="RefSeq" id="WP_184212656.1">
    <property type="nucleotide sequence ID" value="NZ_JACHIF010000011.1"/>
</dbReference>
<keyword evidence="2" id="KW-0731">Sigma factor</keyword>
<dbReference type="InterPro" id="IPR013325">
    <property type="entry name" value="RNA_pol_sigma_r2"/>
</dbReference>
<dbReference type="PANTHER" id="PTHR43133">
    <property type="entry name" value="RNA POLYMERASE ECF-TYPE SIGMA FACTO"/>
    <property type="match status" value="1"/>
</dbReference>
<dbReference type="EMBL" id="JACHIF010000011">
    <property type="protein sequence ID" value="MBB5040156.1"/>
    <property type="molecule type" value="Genomic_DNA"/>
</dbReference>
<comment type="caution">
    <text evidence="4">The sequence shown here is derived from an EMBL/GenBank/DDBJ whole genome shotgun (WGS) entry which is preliminary data.</text>
</comment>
<dbReference type="GO" id="GO:0006352">
    <property type="term" value="P:DNA-templated transcription initiation"/>
    <property type="evidence" value="ECO:0007669"/>
    <property type="project" value="InterPro"/>
</dbReference>
<keyword evidence="3" id="KW-0804">Transcription</keyword>
<reference evidence="4 5" key="1">
    <citation type="submission" date="2020-08" db="EMBL/GenBank/DDBJ databases">
        <title>Genomic Encyclopedia of Type Strains, Phase IV (KMG-IV): sequencing the most valuable type-strain genomes for metagenomic binning, comparative biology and taxonomic classification.</title>
        <authorList>
            <person name="Goeker M."/>
        </authorList>
    </citation>
    <scope>NUCLEOTIDE SEQUENCE [LARGE SCALE GENOMIC DNA]</scope>
    <source>
        <strain evidence="4 5">DSM 12251</strain>
    </source>
</reference>
<evidence type="ECO:0000313" key="4">
    <source>
        <dbReference type="EMBL" id="MBB5040156.1"/>
    </source>
</evidence>
<accession>A0A7W7YPV2</accession>
<evidence type="ECO:0000256" key="3">
    <source>
        <dbReference type="ARBA" id="ARBA00023163"/>
    </source>
</evidence>
<dbReference type="SUPFAM" id="SSF88946">
    <property type="entry name" value="Sigma2 domain of RNA polymerase sigma factors"/>
    <property type="match status" value="1"/>
</dbReference>
<dbReference type="GO" id="GO:0016987">
    <property type="term" value="F:sigma factor activity"/>
    <property type="evidence" value="ECO:0007669"/>
    <property type="project" value="UniProtKB-KW"/>
</dbReference>
<proteinExistence type="predicted"/>
<protein>
    <submittedName>
        <fullName evidence="4">RNA polymerase sigma-70 factor (ECF subfamily)</fullName>
    </submittedName>
</protein>
<sequence length="237" mass="27060">MEKTEATTFQTTRWSMVRRAGDEEDPQASESLAQLCQLYWRPLFVYCYGTGRNRADAEDLTQGYFTQLLARDSLRLADPMRGKFRTFLLTSFKNYLTDVHRQGQAAKRGRGATHVPFELDLSEGYLIEHATEAEPELAYDRQWARDLVQRATARLREEYTASGKGEWFENVAGEKAGACGYLELAARFGSTEDAVKSFALRVRKRFRMLLEREIADTVASPDEVQSEMAYLAELLRG</sequence>
<keyword evidence="1" id="KW-0805">Transcription regulation</keyword>
<gene>
    <name evidence="4" type="ORF">HNQ64_004435</name>
</gene>
<organism evidence="4 5">
    <name type="scientific">Prosthecobacter dejongeii</name>
    <dbReference type="NCBI Taxonomy" id="48465"/>
    <lineage>
        <taxon>Bacteria</taxon>
        <taxon>Pseudomonadati</taxon>
        <taxon>Verrucomicrobiota</taxon>
        <taxon>Verrucomicrobiia</taxon>
        <taxon>Verrucomicrobiales</taxon>
        <taxon>Verrucomicrobiaceae</taxon>
        <taxon>Prosthecobacter</taxon>
    </lineage>
</organism>
<dbReference type="Proteomes" id="UP000534294">
    <property type="component" value="Unassembled WGS sequence"/>
</dbReference>
<dbReference type="InterPro" id="IPR039425">
    <property type="entry name" value="RNA_pol_sigma-70-like"/>
</dbReference>
<dbReference type="Gene3D" id="1.10.1740.10">
    <property type="match status" value="1"/>
</dbReference>
<evidence type="ECO:0000256" key="1">
    <source>
        <dbReference type="ARBA" id="ARBA00023015"/>
    </source>
</evidence>
<keyword evidence="5" id="KW-1185">Reference proteome</keyword>
<evidence type="ECO:0000313" key="5">
    <source>
        <dbReference type="Proteomes" id="UP000534294"/>
    </source>
</evidence>
<dbReference type="PANTHER" id="PTHR43133:SF51">
    <property type="entry name" value="RNA POLYMERASE SIGMA FACTOR"/>
    <property type="match status" value="1"/>
</dbReference>
<name>A0A7W7YPV2_9BACT</name>
<evidence type="ECO:0000256" key="2">
    <source>
        <dbReference type="ARBA" id="ARBA00023082"/>
    </source>
</evidence>